<sequence length="397" mass="45529">MLRRTNYTNKRSLSGESYQTPNYANFEPKTPLQVAAQPQLTFVSAFHKNIQIDSLDLDQTIATPEEVPPNAITTIWAILTGLLGQETSQINFYAEEPPKEQVVKTRLRARESTDLMMCWRPPKHNNSPAQLMLAFNQVLADLETKLQRQQRLLQKPLKLIVKRDWVITPKFNLCMFLSIHDPACKDSMTSALMYSIKQGNLLKTQLSLIIRPEYNNQMLRSLRVLHLTERADPALVDTLHARIMCLTGKLDQELKKLIVQQVIDLIRSKPEIMLPDWAQDIARKSTPETQLTEFFTIFKSVTATKPEFVLTTLHPLQLTSSTINERIVVITIYLPIHQLFNTIPDLTNPLLGCSTTEFFFTNDEPTINTYELNSTTNERKLKRLIELQSTYSTRGTS</sequence>
<accession>A0A5J4X645</accession>
<evidence type="ECO:0000313" key="2">
    <source>
        <dbReference type="EMBL" id="KAA6402312.1"/>
    </source>
</evidence>
<dbReference type="AlphaFoldDB" id="A0A5J4X645"/>
<reference evidence="2 3" key="1">
    <citation type="submission" date="2019-03" db="EMBL/GenBank/DDBJ databases">
        <title>Single cell metagenomics reveals metabolic interactions within the superorganism composed of flagellate Streblomastix strix and complex community of Bacteroidetes bacteria on its surface.</title>
        <authorList>
            <person name="Treitli S.C."/>
            <person name="Kolisko M."/>
            <person name="Husnik F."/>
            <person name="Keeling P."/>
            <person name="Hampl V."/>
        </authorList>
    </citation>
    <scope>NUCLEOTIDE SEQUENCE [LARGE SCALE GENOMIC DNA]</scope>
    <source>
        <strain evidence="2">ST1C</strain>
    </source>
</reference>
<evidence type="ECO:0000256" key="1">
    <source>
        <dbReference type="SAM" id="MobiDB-lite"/>
    </source>
</evidence>
<name>A0A5J4X645_9EUKA</name>
<comment type="caution">
    <text evidence="2">The sequence shown here is derived from an EMBL/GenBank/DDBJ whole genome shotgun (WGS) entry which is preliminary data.</text>
</comment>
<gene>
    <name evidence="2" type="ORF">EZS28_002157</name>
</gene>
<organism evidence="2 3">
    <name type="scientific">Streblomastix strix</name>
    <dbReference type="NCBI Taxonomy" id="222440"/>
    <lineage>
        <taxon>Eukaryota</taxon>
        <taxon>Metamonada</taxon>
        <taxon>Preaxostyla</taxon>
        <taxon>Oxymonadida</taxon>
        <taxon>Streblomastigidae</taxon>
        <taxon>Streblomastix</taxon>
    </lineage>
</organism>
<protein>
    <submittedName>
        <fullName evidence="2">Uncharacterized protein</fullName>
    </submittedName>
</protein>
<dbReference type="Proteomes" id="UP000324800">
    <property type="component" value="Unassembled WGS sequence"/>
</dbReference>
<feature type="region of interest" description="Disordered" evidence="1">
    <location>
        <begin position="1"/>
        <end position="21"/>
    </location>
</feature>
<evidence type="ECO:0000313" key="3">
    <source>
        <dbReference type="Proteomes" id="UP000324800"/>
    </source>
</evidence>
<dbReference type="EMBL" id="SNRW01000255">
    <property type="protein sequence ID" value="KAA6402312.1"/>
    <property type="molecule type" value="Genomic_DNA"/>
</dbReference>
<proteinExistence type="predicted"/>